<evidence type="ECO:0000256" key="1">
    <source>
        <dbReference type="SAM" id="SignalP"/>
    </source>
</evidence>
<accession>A0A553PSU3</accession>
<comment type="caution">
    <text evidence="2">The sequence shown here is derived from an EMBL/GenBank/DDBJ whole genome shotgun (WGS) entry which is preliminary data.</text>
</comment>
<dbReference type="EMBL" id="VCGU01000001">
    <property type="protein sequence ID" value="TRY80757.1"/>
    <property type="molecule type" value="Genomic_DNA"/>
</dbReference>
<keyword evidence="1" id="KW-0732">Signal</keyword>
<feature type="signal peptide" evidence="1">
    <location>
        <begin position="1"/>
        <end position="16"/>
    </location>
</feature>
<reference evidence="2 3" key="1">
    <citation type="journal article" date="2018" name="Nat. Ecol. Evol.">
        <title>Genomic signatures of mitonuclear coevolution across populations of Tigriopus californicus.</title>
        <authorList>
            <person name="Barreto F.S."/>
            <person name="Watson E.T."/>
            <person name="Lima T.G."/>
            <person name="Willett C.S."/>
            <person name="Edmands S."/>
            <person name="Li W."/>
            <person name="Burton R.S."/>
        </authorList>
    </citation>
    <scope>NUCLEOTIDE SEQUENCE [LARGE SCALE GENOMIC DNA]</scope>
    <source>
        <strain evidence="2 3">San Diego</strain>
    </source>
</reference>
<evidence type="ECO:0000313" key="2">
    <source>
        <dbReference type="EMBL" id="TRY80757.1"/>
    </source>
</evidence>
<keyword evidence="3" id="KW-1185">Reference proteome</keyword>
<name>A0A553PSU3_TIGCA</name>
<protein>
    <submittedName>
        <fullName evidence="2">Uncharacterized protein</fullName>
    </submittedName>
</protein>
<feature type="chain" id="PRO_5021913810" evidence="1">
    <location>
        <begin position="17"/>
        <end position="68"/>
    </location>
</feature>
<proteinExistence type="predicted"/>
<dbReference type="AlphaFoldDB" id="A0A553PSU3"/>
<sequence length="68" mass="7940">MKFLLFLTAFVGMALTEDLKCYSCKDANQFYVPCGGAVREKLELCNIPVCTNMQIRWIFRVFLHCIWV</sequence>
<dbReference type="Proteomes" id="UP000318571">
    <property type="component" value="Chromosome 12"/>
</dbReference>
<gene>
    <name evidence="2" type="ORF">TCAL_13384</name>
</gene>
<organism evidence="2 3">
    <name type="scientific">Tigriopus californicus</name>
    <name type="common">Marine copepod</name>
    <dbReference type="NCBI Taxonomy" id="6832"/>
    <lineage>
        <taxon>Eukaryota</taxon>
        <taxon>Metazoa</taxon>
        <taxon>Ecdysozoa</taxon>
        <taxon>Arthropoda</taxon>
        <taxon>Crustacea</taxon>
        <taxon>Multicrustacea</taxon>
        <taxon>Hexanauplia</taxon>
        <taxon>Copepoda</taxon>
        <taxon>Harpacticoida</taxon>
        <taxon>Harpacticidae</taxon>
        <taxon>Tigriopus</taxon>
    </lineage>
</organism>
<evidence type="ECO:0000313" key="3">
    <source>
        <dbReference type="Proteomes" id="UP000318571"/>
    </source>
</evidence>